<dbReference type="PANTHER" id="PTHR31291">
    <property type="entry name" value="ALPHA-KETOGLUTARATE-DEPENDENT DIOXYGENASE FTO"/>
    <property type="match status" value="1"/>
</dbReference>
<dbReference type="InterPro" id="IPR037151">
    <property type="entry name" value="AlkB-like_sf"/>
</dbReference>
<feature type="region of interest" description="Disordered" evidence="24">
    <location>
        <begin position="170"/>
        <end position="193"/>
    </location>
</feature>
<dbReference type="Pfam" id="PF12933">
    <property type="entry name" value="FTO_NTD"/>
    <property type="match status" value="1"/>
</dbReference>
<comment type="subunit">
    <text evidence="18">Monomer. May also exist as homodimer.</text>
</comment>
<dbReference type="OMA" id="NYSCEGS"/>
<evidence type="ECO:0000256" key="10">
    <source>
        <dbReference type="ARBA" id="ARBA00023002"/>
    </source>
</evidence>
<evidence type="ECO:0000256" key="21">
    <source>
        <dbReference type="ARBA" id="ARBA00048582"/>
    </source>
</evidence>
<evidence type="ECO:0000256" key="17">
    <source>
        <dbReference type="ARBA" id="ARBA00032950"/>
    </source>
</evidence>
<comment type="subcellular location">
    <subcellularLocation>
        <location evidence="3">Cytoplasm</location>
    </subcellularLocation>
    <subcellularLocation>
        <location evidence="2">Nucleus speckle</location>
    </subcellularLocation>
</comment>
<comment type="catalytic activity">
    <reaction evidence="22">
        <text>N(6)-methyladenosine in U6 snRNA + 2-oxoglutarate + O2 = adenosine in U6 snRNA + formaldehyde + succinate + CO2</text>
        <dbReference type="Rhea" id="RHEA:57900"/>
        <dbReference type="Rhea" id="RHEA-COMP:13573"/>
        <dbReference type="Rhea" id="RHEA-COMP:13574"/>
        <dbReference type="ChEBI" id="CHEBI:15379"/>
        <dbReference type="ChEBI" id="CHEBI:16526"/>
        <dbReference type="ChEBI" id="CHEBI:16810"/>
        <dbReference type="ChEBI" id="CHEBI:16842"/>
        <dbReference type="ChEBI" id="CHEBI:30031"/>
        <dbReference type="ChEBI" id="CHEBI:74411"/>
        <dbReference type="ChEBI" id="CHEBI:74449"/>
    </reaction>
</comment>
<dbReference type="InterPro" id="IPR024367">
    <property type="entry name" value="FTO_cat_dom"/>
</dbReference>
<dbReference type="GO" id="GO:0042245">
    <property type="term" value="P:RNA repair"/>
    <property type="evidence" value="ECO:0007669"/>
    <property type="project" value="InterPro"/>
</dbReference>
<sequence length="528" mass="60665">MRFLSLNVLRRWMSKMSKRRQTEDLGKEVKKKKLLSEVARGRLQFLMPDHPDFKSLMRKSYFNFAHEPSTGIPVSLHEELTWALDILRYHGYFYRDWVKVKGQTVQTPISRTLIGEPGTTYKYLGLRLFTIPWSFGHHKPESEVELASETIGKLNEHYKAVSRRLLRKKTAEQTHLKSSPSQEVAPCSSKDRPRERICVEEPKQMTHGLSIEEGTNFNVVLINYMDPEDPDLRLKPEPYYGMGPLAVSWHMDGNLVRGSTVAVYNHTCSSDGGDSTTDSDWMVGFKVSWDIETPGVAIPLQTGESYFMLGDLNDTHQHCVVAGSQARFSTTHRVADCQQGTLSYIQQRCLEALGNLSQLENGEYELKSFQAGHLDFTETVHNEVEFEWLRQFWMQGSRHAAERGGWVPAMECLEADWNKMEHMTKLAVEEANRLGPEEGSVIAEALLPHLKERRKLRQECLDKFPRRLLETIHRDFLPIHRPKWDNDDPSQPLPFDLKGIIRKMRLLCNGKRIKSPSDSESSDTGLHS</sequence>
<reference evidence="27 28" key="1">
    <citation type="submission" date="2025-04" db="UniProtKB">
        <authorList>
            <consortium name="RefSeq"/>
        </authorList>
    </citation>
    <scope>IDENTIFICATION</scope>
</reference>
<evidence type="ECO:0000256" key="14">
    <source>
        <dbReference type="ARBA" id="ARBA00030546"/>
    </source>
</evidence>
<comment type="similarity">
    <text evidence="4">Belongs to the fto family.</text>
</comment>
<evidence type="ECO:0000256" key="6">
    <source>
        <dbReference type="ARBA" id="ARBA00013477"/>
    </source>
</evidence>
<evidence type="ECO:0000259" key="25">
    <source>
        <dbReference type="SMART" id="SM01223"/>
    </source>
</evidence>
<proteinExistence type="inferred from homology"/>
<dbReference type="OrthoDB" id="46257at2759"/>
<organism evidence="26 27">
    <name type="scientific">Acanthaster planci</name>
    <name type="common">Crown-of-thorns starfish</name>
    <dbReference type="NCBI Taxonomy" id="133434"/>
    <lineage>
        <taxon>Eukaryota</taxon>
        <taxon>Metazoa</taxon>
        <taxon>Echinodermata</taxon>
        <taxon>Eleutherozoa</taxon>
        <taxon>Asterozoa</taxon>
        <taxon>Asteroidea</taxon>
        <taxon>Valvatacea</taxon>
        <taxon>Valvatida</taxon>
        <taxon>Acanthasteridae</taxon>
        <taxon>Acanthaster</taxon>
    </lineage>
</organism>
<evidence type="ECO:0000256" key="7">
    <source>
        <dbReference type="ARBA" id="ARBA00022490"/>
    </source>
</evidence>
<dbReference type="RefSeq" id="XP_022097538.1">
    <property type="nucleotide sequence ID" value="XM_022241846.1"/>
</dbReference>
<dbReference type="InterPro" id="IPR024366">
    <property type="entry name" value="FTO_C"/>
</dbReference>
<dbReference type="Proteomes" id="UP000694845">
    <property type="component" value="Unplaced"/>
</dbReference>
<evidence type="ECO:0000256" key="11">
    <source>
        <dbReference type="ARBA" id="ARBA00023004"/>
    </source>
</evidence>
<evidence type="ECO:0000256" key="3">
    <source>
        <dbReference type="ARBA" id="ARBA00004496"/>
    </source>
</evidence>
<evidence type="ECO:0000256" key="19">
    <source>
        <dbReference type="ARBA" id="ARBA00047457"/>
    </source>
</evidence>
<evidence type="ECO:0000256" key="24">
    <source>
        <dbReference type="SAM" id="MobiDB-lite"/>
    </source>
</evidence>
<evidence type="ECO:0000256" key="4">
    <source>
        <dbReference type="ARBA" id="ARBA00006264"/>
    </source>
</evidence>
<comment type="catalytic activity">
    <reaction evidence="19">
        <text>an N(1)-methyladenosine in tRNA + 2-oxoglutarate + O2 = an adenosine in tRNA + formaldehyde + succinate + CO2</text>
        <dbReference type="Rhea" id="RHEA:54576"/>
        <dbReference type="Rhea" id="RHEA-COMP:10242"/>
        <dbReference type="Rhea" id="RHEA-COMP:12312"/>
        <dbReference type="ChEBI" id="CHEBI:15379"/>
        <dbReference type="ChEBI" id="CHEBI:16526"/>
        <dbReference type="ChEBI" id="CHEBI:16810"/>
        <dbReference type="ChEBI" id="CHEBI:16842"/>
        <dbReference type="ChEBI" id="CHEBI:30031"/>
        <dbReference type="ChEBI" id="CHEBI:74411"/>
        <dbReference type="ChEBI" id="CHEBI:74491"/>
    </reaction>
</comment>
<evidence type="ECO:0000256" key="9">
    <source>
        <dbReference type="ARBA" id="ARBA00022964"/>
    </source>
</evidence>
<evidence type="ECO:0000313" key="28">
    <source>
        <dbReference type="RefSeq" id="XP_022097538.1"/>
    </source>
</evidence>
<dbReference type="RefSeq" id="XP_022097537.1">
    <property type="nucleotide sequence ID" value="XM_022241845.1"/>
</dbReference>
<evidence type="ECO:0000313" key="26">
    <source>
        <dbReference type="Proteomes" id="UP000694845"/>
    </source>
</evidence>
<dbReference type="GO" id="GO:0035516">
    <property type="term" value="F:broad specificity oxidative DNA demethylase activity"/>
    <property type="evidence" value="ECO:0007669"/>
    <property type="project" value="InterPro"/>
</dbReference>
<keyword evidence="26" id="KW-1185">Reference proteome</keyword>
<comment type="cofactor">
    <cofactor evidence="1">
        <name>Fe(2+)</name>
        <dbReference type="ChEBI" id="CHEBI:29033"/>
    </cofactor>
</comment>
<accession>A0A8B7YXX6</accession>
<evidence type="ECO:0000256" key="20">
    <source>
        <dbReference type="ARBA" id="ARBA00048158"/>
    </source>
</evidence>
<dbReference type="InterPro" id="IPR038413">
    <property type="entry name" value="FTO_C_sf"/>
</dbReference>
<comment type="catalytic activity">
    <reaction evidence="21">
        <text>a 5'-end (N(7)-methyl 5'-triphosphoguanosine)-(N(6),2'-O-dimethyladenosine) in U6 snRNA + 2-oxoglutarate + O2 = a 5'-end (N(7)-methyl 5'-triphosphoguanosine)-(2'-O-methyladenosine) in U6 snRNA + formaldehyde + succinate + CO2</text>
        <dbReference type="Rhea" id="RHEA:57904"/>
        <dbReference type="Rhea" id="RHEA-COMP:15030"/>
        <dbReference type="Rhea" id="RHEA-COMP:15031"/>
        <dbReference type="ChEBI" id="CHEBI:15379"/>
        <dbReference type="ChEBI" id="CHEBI:16526"/>
        <dbReference type="ChEBI" id="CHEBI:16810"/>
        <dbReference type="ChEBI" id="CHEBI:16842"/>
        <dbReference type="ChEBI" id="CHEBI:30031"/>
        <dbReference type="ChEBI" id="CHEBI:85958"/>
        <dbReference type="ChEBI" id="CHEBI:85959"/>
    </reaction>
</comment>
<feature type="domain" description="Alpha-ketoglutarate-dependent dioxygenase FTO catalytic" evidence="25">
    <location>
        <begin position="50"/>
        <end position="337"/>
    </location>
</feature>
<dbReference type="EC" id="1.14.11.53" evidence="5"/>
<dbReference type="InterPro" id="IPR032868">
    <property type="entry name" value="FTO"/>
</dbReference>
<dbReference type="AlphaFoldDB" id="A0A8B7YXX6"/>
<evidence type="ECO:0000256" key="12">
    <source>
        <dbReference type="ARBA" id="ARBA00023242"/>
    </source>
</evidence>
<dbReference type="Gene3D" id="1.20.58.1470">
    <property type="entry name" value="FTO C-terminal domain"/>
    <property type="match status" value="1"/>
</dbReference>
<dbReference type="PANTHER" id="PTHR31291:SF2">
    <property type="entry name" value="ALPHA-KETOGLUTARATE-DEPENDENT DIOXYGENASE FTO"/>
    <property type="match status" value="1"/>
</dbReference>
<evidence type="ECO:0000256" key="1">
    <source>
        <dbReference type="ARBA" id="ARBA00001954"/>
    </source>
</evidence>
<keyword evidence="10" id="KW-0560">Oxidoreductase</keyword>
<name>A0A8B7YXX6_ACAPL</name>
<evidence type="ECO:0000256" key="8">
    <source>
        <dbReference type="ARBA" id="ARBA00022723"/>
    </source>
</evidence>
<evidence type="ECO:0000313" key="27">
    <source>
        <dbReference type="RefSeq" id="XP_022097537.1"/>
    </source>
</evidence>
<evidence type="ECO:0000256" key="16">
    <source>
        <dbReference type="ARBA" id="ARBA00032169"/>
    </source>
</evidence>
<keyword evidence="11" id="KW-0408">Iron</keyword>
<dbReference type="Gene3D" id="2.60.120.590">
    <property type="entry name" value="Alpha-ketoglutarate-dependent dioxygenase AlkB-like"/>
    <property type="match status" value="1"/>
</dbReference>
<dbReference type="SMART" id="SM01223">
    <property type="entry name" value="FTO_NTD"/>
    <property type="match status" value="1"/>
</dbReference>
<evidence type="ECO:0000256" key="15">
    <source>
        <dbReference type="ARBA" id="ARBA00030557"/>
    </source>
</evidence>
<dbReference type="GO" id="GO:0006307">
    <property type="term" value="P:DNA alkylation repair"/>
    <property type="evidence" value="ECO:0007669"/>
    <property type="project" value="InterPro"/>
</dbReference>
<keyword evidence="8" id="KW-0479">Metal-binding</keyword>
<protein>
    <recommendedName>
        <fullName evidence="6">Alpha-ketoglutarate-dependent dioxygenase FTO</fullName>
        <ecNumber evidence="5">1.14.11.53</ecNumber>
    </recommendedName>
    <alternativeName>
        <fullName evidence="13">U6 small nuclear RNA (2'-O-methyladenosine-N(6)-)-demethylase FTO</fullName>
    </alternativeName>
    <alternativeName>
        <fullName evidence="14">U6 small nuclear RNA N(6)-methyladenosine-demethylase FTO</fullName>
    </alternativeName>
    <alternativeName>
        <fullName evidence="16">mRNA (2'-O-methyladenosine-N(6)-)-demethylase FTO</fullName>
    </alternativeName>
    <alternativeName>
        <fullName evidence="17">mRNA N(6)-methyladenosine demethylase FTO</fullName>
    </alternativeName>
    <alternativeName>
        <fullName evidence="15">tRNA N1-methyl adenine demethylase FTO</fullName>
    </alternativeName>
</protein>
<dbReference type="GO" id="GO:0008198">
    <property type="term" value="F:ferrous iron binding"/>
    <property type="evidence" value="ECO:0007669"/>
    <property type="project" value="TreeGrafter"/>
</dbReference>
<evidence type="ECO:0000256" key="13">
    <source>
        <dbReference type="ARBA" id="ARBA00030404"/>
    </source>
</evidence>
<comment type="catalytic activity">
    <reaction evidence="23">
        <text>a 5'-end (N(7)-methyl 5'-triphosphoguanosine)-(N(6),2'-O-dimethyladenosine) in mRNA + 2-oxoglutarate + O2 = a 5'-end (N(7)-methyl 5'-triphosphoguanosine)-(2'-O-methyladenosine) in mRNA + formaldehyde + succinate + CO2</text>
        <dbReference type="Rhea" id="RHEA:57896"/>
        <dbReference type="Rhea" id="RHEA-COMP:11518"/>
        <dbReference type="Rhea" id="RHEA-COMP:11519"/>
        <dbReference type="ChEBI" id="CHEBI:15379"/>
        <dbReference type="ChEBI" id="CHEBI:16526"/>
        <dbReference type="ChEBI" id="CHEBI:16810"/>
        <dbReference type="ChEBI" id="CHEBI:16842"/>
        <dbReference type="ChEBI" id="CHEBI:30031"/>
        <dbReference type="ChEBI" id="CHEBI:85958"/>
        <dbReference type="ChEBI" id="CHEBI:85959"/>
    </reaction>
</comment>
<keyword evidence="9" id="KW-0223">Dioxygenase</keyword>
<dbReference type="GO" id="GO:0016607">
    <property type="term" value="C:nuclear speck"/>
    <property type="evidence" value="ECO:0007669"/>
    <property type="project" value="UniProtKB-SubCell"/>
</dbReference>
<evidence type="ECO:0000256" key="23">
    <source>
        <dbReference type="ARBA" id="ARBA00049565"/>
    </source>
</evidence>
<dbReference type="GO" id="GO:0040014">
    <property type="term" value="P:regulation of multicellular organism growth"/>
    <property type="evidence" value="ECO:0007669"/>
    <property type="project" value="InterPro"/>
</dbReference>
<dbReference type="GO" id="GO:1990931">
    <property type="term" value="F:mRNA N6-methyladenosine dioxygenase activity"/>
    <property type="evidence" value="ECO:0007669"/>
    <property type="project" value="UniProtKB-EC"/>
</dbReference>
<evidence type="ECO:0000256" key="18">
    <source>
        <dbReference type="ARBA" id="ARBA00046452"/>
    </source>
</evidence>
<comment type="catalytic activity">
    <reaction evidence="20">
        <text>an N(6)-methyladenosine in mRNA + 2-oxoglutarate + O2 = an adenosine in mRNA + formaldehyde + succinate + CO2</text>
        <dbReference type="Rhea" id="RHEA:49520"/>
        <dbReference type="Rhea" id="RHEA-COMP:12414"/>
        <dbReference type="Rhea" id="RHEA-COMP:12417"/>
        <dbReference type="ChEBI" id="CHEBI:15379"/>
        <dbReference type="ChEBI" id="CHEBI:16526"/>
        <dbReference type="ChEBI" id="CHEBI:16810"/>
        <dbReference type="ChEBI" id="CHEBI:16842"/>
        <dbReference type="ChEBI" id="CHEBI:30031"/>
        <dbReference type="ChEBI" id="CHEBI:74411"/>
        <dbReference type="ChEBI" id="CHEBI:74449"/>
        <dbReference type="EC" id="1.14.11.53"/>
    </reaction>
</comment>
<dbReference type="GeneID" id="110983003"/>
<keyword evidence="7" id="KW-0963">Cytoplasm</keyword>
<keyword evidence="12" id="KW-0539">Nucleus</keyword>
<dbReference type="KEGG" id="aplc:110983003"/>
<gene>
    <name evidence="27 28" type="primary">LOC110983003</name>
</gene>
<evidence type="ECO:0000256" key="5">
    <source>
        <dbReference type="ARBA" id="ARBA00012931"/>
    </source>
</evidence>
<dbReference type="Pfam" id="PF12934">
    <property type="entry name" value="FTO_CTD"/>
    <property type="match status" value="1"/>
</dbReference>
<dbReference type="GO" id="GO:0005737">
    <property type="term" value="C:cytoplasm"/>
    <property type="evidence" value="ECO:0007669"/>
    <property type="project" value="UniProtKB-SubCell"/>
</dbReference>
<evidence type="ECO:0000256" key="2">
    <source>
        <dbReference type="ARBA" id="ARBA00004324"/>
    </source>
</evidence>
<evidence type="ECO:0000256" key="22">
    <source>
        <dbReference type="ARBA" id="ARBA00049056"/>
    </source>
</evidence>